<reference evidence="1 2" key="1">
    <citation type="journal article" date="2020" name="Cell">
        <title>Large-Scale Comparative Analyses of Tick Genomes Elucidate Their Genetic Diversity and Vector Capacities.</title>
        <authorList>
            <consortium name="Tick Genome and Microbiome Consortium (TIGMIC)"/>
            <person name="Jia N."/>
            <person name="Wang J."/>
            <person name="Shi W."/>
            <person name="Du L."/>
            <person name="Sun Y."/>
            <person name="Zhan W."/>
            <person name="Jiang J.F."/>
            <person name="Wang Q."/>
            <person name="Zhang B."/>
            <person name="Ji P."/>
            <person name="Bell-Sakyi L."/>
            <person name="Cui X.M."/>
            <person name="Yuan T.T."/>
            <person name="Jiang B.G."/>
            <person name="Yang W.F."/>
            <person name="Lam T.T."/>
            <person name="Chang Q.C."/>
            <person name="Ding S.J."/>
            <person name="Wang X.J."/>
            <person name="Zhu J.G."/>
            <person name="Ruan X.D."/>
            <person name="Zhao L."/>
            <person name="Wei J.T."/>
            <person name="Ye R.Z."/>
            <person name="Que T.C."/>
            <person name="Du C.H."/>
            <person name="Zhou Y.H."/>
            <person name="Cheng J.X."/>
            <person name="Dai P.F."/>
            <person name="Guo W.B."/>
            <person name="Han X.H."/>
            <person name="Huang E.J."/>
            <person name="Li L.F."/>
            <person name="Wei W."/>
            <person name="Gao Y.C."/>
            <person name="Liu J.Z."/>
            <person name="Shao H.Z."/>
            <person name="Wang X."/>
            <person name="Wang C.C."/>
            <person name="Yang T.C."/>
            <person name="Huo Q.B."/>
            <person name="Li W."/>
            <person name="Chen H.Y."/>
            <person name="Chen S.E."/>
            <person name="Zhou L.G."/>
            <person name="Ni X.B."/>
            <person name="Tian J.H."/>
            <person name="Sheng Y."/>
            <person name="Liu T."/>
            <person name="Pan Y.S."/>
            <person name="Xia L.Y."/>
            <person name="Li J."/>
            <person name="Zhao F."/>
            <person name="Cao W.C."/>
        </authorList>
    </citation>
    <scope>NUCLEOTIDE SEQUENCE [LARGE SCALE GENOMIC DNA]</scope>
    <source>
        <strain evidence="1">Iper-2018</strain>
    </source>
</reference>
<gene>
    <name evidence="1" type="ORF">HPB47_007278</name>
</gene>
<feature type="non-terminal residue" evidence="1">
    <location>
        <position position="139"/>
    </location>
</feature>
<dbReference type="Proteomes" id="UP000805193">
    <property type="component" value="Unassembled WGS sequence"/>
</dbReference>
<organism evidence="1 2">
    <name type="scientific">Ixodes persulcatus</name>
    <name type="common">Taiga tick</name>
    <dbReference type="NCBI Taxonomy" id="34615"/>
    <lineage>
        <taxon>Eukaryota</taxon>
        <taxon>Metazoa</taxon>
        <taxon>Ecdysozoa</taxon>
        <taxon>Arthropoda</taxon>
        <taxon>Chelicerata</taxon>
        <taxon>Arachnida</taxon>
        <taxon>Acari</taxon>
        <taxon>Parasitiformes</taxon>
        <taxon>Ixodida</taxon>
        <taxon>Ixodoidea</taxon>
        <taxon>Ixodidae</taxon>
        <taxon>Ixodinae</taxon>
        <taxon>Ixodes</taxon>
    </lineage>
</organism>
<sequence length="139" mass="16013">MRQLMKMAAPRAALAASRARGRRHLRDYDFQYRTTSHSVWNTQQGYSFPGQNTPPVFDFKREWVIGEDEKVGSRVMTVRTRDEDQDVIEYGLEPAVFLDGSSYFRINKRSGEVFLTRSLAGQAGSDYYLFITAYDGHQT</sequence>
<protein>
    <submittedName>
        <fullName evidence="1">Uncharacterized protein</fullName>
    </submittedName>
</protein>
<name>A0AC60P8P3_IXOPE</name>
<comment type="caution">
    <text evidence="1">The sequence shown here is derived from an EMBL/GenBank/DDBJ whole genome shotgun (WGS) entry which is preliminary data.</text>
</comment>
<evidence type="ECO:0000313" key="1">
    <source>
        <dbReference type="EMBL" id="KAG0415553.1"/>
    </source>
</evidence>
<proteinExistence type="predicted"/>
<evidence type="ECO:0000313" key="2">
    <source>
        <dbReference type="Proteomes" id="UP000805193"/>
    </source>
</evidence>
<keyword evidence="2" id="KW-1185">Reference proteome</keyword>
<accession>A0AC60P8P3</accession>
<dbReference type="EMBL" id="JABSTQ010011056">
    <property type="protein sequence ID" value="KAG0415553.1"/>
    <property type="molecule type" value="Genomic_DNA"/>
</dbReference>